<protein>
    <recommendedName>
        <fullName evidence="8">Helicase ATP-binding domain-containing protein</fullName>
    </recommendedName>
</protein>
<dbReference type="GeneID" id="31000462"/>
<organism evidence="6 7">
    <name type="scientific">Talaromyces atroroseus</name>
    <dbReference type="NCBI Taxonomy" id="1441469"/>
    <lineage>
        <taxon>Eukaryota</taxon>
        <taxon>Fungi</taxon>
        <taxon>Dikarya</taxon>
        <taxon>Ascomycota</taxon>
        <taxon>Pezizomycotina</taxon>
        <taxon>Eurotiomycetes</taxon>
        <taxon>Eurotiomycetidae</taxon>
        <taxon>Eurotiales</taxon>
        <taxon>Trichocomaceae</taxon>
        <taxon>Talaromyces</taxon>
        <taxon>Talaromyces sect. Trachyspermi</taxon>
    </lineage>
</organism>
<dbReference type="FunFam" id="3.40.50.300:FF:001366">
    <property type="entry name" value="ATP binding protein, putative"/>
    <property type="match status" value="1"/>
</dbReference>
<dbReference type="GO" id="GO:0031934">
    <property type="term" value="C:mating-type region heterochromatin"/>
    <property type="evidence" value="ECO:0007669"/>
    <property type="project" value="EnsemblFungi"/>
</dbReference>
<dbReference type="GO" id="GO:0140727">
    <property type="term" value="P:siRNA-mediated pericentric heterochromatin formation"/>
    <property type="evidence" value="ECO:0007669"/>
    <property type="project" value="EnsemblFungi"/>
</dbReference>
<dbReference type="Pfam" id="PF13087">
    <property type="entry name" value="AAA_12"/>
    <property type="match status" value="1"/>
</dbReference>
<dbReference type="InterPro" id="IPR041679">
    <property type="entry name" value="DNA2/NAM7-like_C"/>
</dbReference>
<dbReference type="STRING" id="1441469.A0A225ARL8"/>
<dbReference type="Pfam" id="PF25396">
    <property type="entry name" value="ZNFX1"/>
    <property type="match status" value="1"/>
</dbReference>
<dbReference type="AlphaFoldDB" id="A0A225ARL8"/>
<dbReference type="RefSeq" id="XP_020124353.1">
    <property type="nucleotide sequence ID" value="XM_020260543.1"/>
</dbReference>
<gene>
    <name evidence="6" type="ORF">UA08_00707</name>
</gene>
<evidence type="ECO:0000313" key="6">
    <source>
        <dbReference type="EMBL" id="OKL64232.1"/>
    </source>
</evidence>
<reference evidence="6 7" key="1">
    <citation type="submission" date="2015-06" db="EMBL/GenBank/DDBJ databases">
        <title>Talaromyces atroroseus IBT 11181 draft genome.</title>
        <authorList>
            <person name="Rasmussen K.B."/>
            <person name="Rasmussen S."/>
            <person name="Petersen B."/>
            <person name="Sicheritz-Ponten T."/>
            <person name="Mortensen U.H."/>
            <person name="Thrane U."/>
        </authorList>
    </citation>
    <scope>NUCLEOTIDE SEQUENCE [LARGE SCALE GENOMIC DNA]</scope>
    <source>
        <strain evidence="6 7">IBT 11181</strain>
    </source>
</reference>
<dbReference type="PANTHER" id="PTHR10887:SF341">
    <property type="entry name" value="NFX1-TYPE ZINC FINGER-CONTAINING PROTEIN 1"/>
    <property type="match status" value="1"/>
</dbReference>
<keyword evidence="1" id="KW-0378">Hydrolase</keyword>
<dbReference type="GO" id="GO:0106222">
    <property type="term" value="F:lncRNA binding"/>
    <property type="evidence" value="ECO:0007669"/>
    <property type="project" value="EnsemblFungi"/>
</dbReference>
<keyword evidence="2" id="KW-0175">Coiled coil</keyword>
<dbReference type="GO" id="GO:0005721">
    <property type="term" value="C:pericentric heterochromatin"/>
    <property type="evidence" value="ECO:0007669"/>
    <property type="project" value="EnsemblFungi"/>
</dbReference>
<keyword evidence="1" id="KW-0067">ATP-binding</keyword>
<dbReference type="CDD" id="cd18808">
    <property type="entry name" value="SF1_C_Upf1"/>
    <property type="match status" value="1"/>
</dbReference>
<dbReference type="InterPro" id="IPR041677">
    <property type="entry name" value="DNA2/NAM7_AAA_11"/>
</dbReference>
<feature type="domain" description="DNA2/NAM7 helicase helicase" evidence="3">
    <location>
        <begin position="305"/>
        <end position="673"/>
    </location>
</feature>
<keyword evidence="1" id="KW-0347">Helicase</keyword>
<proteinExistence type="predicted"/>
<name>A0A225ARL8_TALAT</name>
<dbReference type="InterPro" id="IPR027417">
    <property type="entry name" value="P-loop_NTPase"/>
</dbReference>
<feature type="domain" description="DNA2/NAM7 helicase-like C-terminal" evidence="4">
    <location>
        <begin position="688"/>
        <end position="872"/>
    </location>
</feature>
<dbReference type="Gene3D" id="3.40.50.300">
    <property type="entry name" value="P-loop containing nucleotide triphosphate hydrolases"/>
    <property type="match status" value="2"/>
</dbReference>
<keyword evidence="7" id="KW-1185">Reference proteome</keyword>
<evidence type="ECO:0000259" key="5">
    <source>
        <dbReference type="Pfam" id="PF25396"/>
    </source>
</evidence>
<dbReference type="EMBL" id="LFMY01000001">
    <property type="protein sequence ID" value="OKL64232.1"/>
    <property type="molecule type" value="Genomic_DNA"/>
</dbReference>
<dbReference type="Pfam" id="PF13086">
    <property type="entry name" value="AAA_11"/>
    <property type="match status" value="1"/>
</dbReference>
<dbReference type="InterPro" id="IPR047187">
    <property type="entry name" value="SF1_C_Upf1"/>
</dbReference>
<evidence type="ECO:0008006" key="8">
    <source>
        <dbReference type="Google" id="ProtNLM"/>
    </source>
</evidence>
<dbReference type="PANTHER" id="PTHR10887">
    <property type="entry name" value="DNA2/NAM7 HELICASE FAMILY"/>
    <property type="match status" value="1"/>
</dbReference>
<dbReference type="SUPFAM" id="SSF52540">
    <property type="entry name" value="P-loop containing nucleoside triphosphate hydrolases"/>
    <property type="match status" value="1"/>
</dbReference>
<dbReference type="GO" id="GO:0031380">
    <property type="term" value="C:nuclear RNA-directed RNA polymerase complex"/>
    <property type="evidence" value="ECO:0007669"/>
    <property type="project" value="EnsemblFungi"/>
</dbReference>
<dbReference type="InterPro" id="IPR045055">
    <property type="entry name" value="DNA2/NAM7-like"/>
</dbReference>
<evidence type="ECO:0000259" key="4">
    <source>
        <dbReference type="Pfam" id="PF13087"/>
    </source>
</evidence>
<evidence type="ECO:0000256" key="1">
    <source>
        <dbReference type="ARBA" id="ARBA00022806"/>
    </source>
</evidence>
<dbReference type="InterPro" id="IPR057373">
    <property type="entry name" value="ZNFX1"/>
</dbReference>
<feature type="domain" description="ZNFX1" evidence="5">
    <location>
        <begin position="129"/>
        <end position="236"/>
    </location>
</feature>
<dbReference type="Proteomes" id="UP000214365">
    <property type="component" value="Unassembled WGS sequence"/>
</dbReference>
<evidence type="ECO:0000259" key="3">
    <source>
        <dbReference type="Pfam" id="PF13086"/>
    </source>
</evidence>
<evidence type="ECO:0000256" key="2">
    <source>
        <dbReference type="SAM" id="Coils"/>
    </source>
</evidence>
<comment type="caution">
    <text evidence="6">The sequence shown here is derived from an EMBL/GenBank/DDBJ whole genome shotgun (WGS) entry which is preliminary data.</text>
</comment>
<dbReference type="OrthoDB" id="409395at2759"/>
<feature type="coiled-coil region" evidence="2">
    <location>
        <begin position="508"/>
        <end position="535"/>
    </location>
</feature>
<sequence>MSVKAFRTQRAAKWPKYRPRGDVPATSATELTVKAPPEIRQYVLKALKLDPKQRWLSYPEIPAAEEIMGLTSAINQEEGHIDIVPNQISGAWESREEYLSAHYELLREDSVALLRDAVAYLKEEPTLNDTHEICVYEKVYITGITFCPKGIATKVSFSPARSGKNIVWQYSSRLIAGSMVALSPANDCFKTQCLVAVVAARPMDQIKERPSKVDLFFADDKEASFDPQQEWIMVQARSGYLESTRHTMKALQVMKNEKFPFSEHICGLKKDIGCPEYVKLDPQMKLFSDEYINILTGWPSQPQNNLDESQWEALRQILTKRLAIIQGPPGTGKTHVSVAALRLLLSARKEEDPPIVVAAHTNHALDQLLNHIAAWAPDYIRLGGRSLDENVKKRTLFEVLQSSSTPHLTGSALGPAYGKIHAMRKKMTETLMPFSIESSHEPLSAEFFHKNGALTEKQYQLLCDGTSGWTGTGLQAKRDPMSIWLGDGVTEHRVSYEDISFSYEEDEADLEYEQLKEIEQERDYLEDDIEALKGVFFPLKETFVGISDANERANVDNLWEIPPGHRGSIYNMLRRRAKAQVLRRYRQQVKEYNAIAIERQIGKWEQDYAVLKDAKLIGMTTTGLSKNRALISALKPKIVMIEEAAETIEAPVTAACVESLQHLILVGDHKQLQGSCSVTDLEGDPFFLNVSMFERLVQNDVEFRSLSLQRRMVPEIRRLLTPIYDNLEDHQSVNGLAKVPGMGDVRSFFFCHRWPESTDSLFSKYNHNEAIMVATFFLYLVFAGTDVNNITVLTFYNGQRKKILKVLKENRHLQGKHIKVHTVDSYQGEENEIVLLSLVRSNADQKIGFLAIENRVCVALSRARRGFFIFGNGDKIAAANPLWWEVVKIMGDEPMESRRIGYHLPLTCENHGNKEFTSQAASANLQQQTRPESEVKASYAEKLREYQEFASGDVQEHDRILAEVQQAEKAEDMLARLDAEAEANLFDDEPVPNTGTLIEDAASIVFSNSNGNGDQILNDNDNVHTRRRWVHSYDPSKGLEKLTGNAPEISLLDL</sequence>
<keyword evidence="1" id="KW-0547">Nucleotide-binding</keyword>
<evidence type="ECO:0000313" key="7">
    <source>
        <dbReference type="Proteomes" id="UP000214365"/>
    </source>
</evidence>
<accession>A0A225ARL8</accession>
<dbReference type="GO" id="GO:0004386">
    <property type="term" value="F:helicase activity"/>
    <property type="evidence" value="ECO:0007669"/>
    <property type="project" value="InterPro"/>
</dbReference>